<proteinExistence type="predicted"/>
<name>A0ABR1L829_9PEZI</name>
<feature type="compositionally biased region" description="Basic residues" evidence="1">
    <location>
        <begin position="270"/>
        <end position="280"/>
    </location>
</feature>
<dbReference type="RefSeq" id="XP_066651226.1">
    <property type="nucleotide sequence ID" value="XM_066793755.1"/>
</dbReference>
<dbReference type="EMBL" id="JBBPEH010000012">
    <property type="protein sequence ID" value="KAK7531402.1"/>
    <property type="molecule type" value="Genomic_DNA"/>
</dbReference>
<protein>
    <recommendedName>
        <fullName evidence="2">RNase MRP protein 1 RNA binding domain-containing protein</fullName>
    </recommendedName>
</protein>
<evidence type="ECO:0000313" key="3">
    <source>
        <dbReference type="EMBL" id="KAK7531402.1"/>
    </source>
</evidence>
<evidence type="ECO:0000259" key="2">
    <source>
        <dbReference type="Pfam" id="PF20945"/>
    </source>
</evidence>
<evidence type="ECO:0000256" key="1">
    <source>
        <dbReference type="SAM" id="MobiDB-lite"/>
    </source>
</evidence>
<gene>
    <name evidence="3" type="ORF">J3D65DRAFT_113398</name>
</gene>
<dbReference type="PANTHER" id="PTHR37792:SF1">
    <property type="entry name" value="RIBONUCLEASE MRP PROTEIN SUBUNIT RMP1"/>
    <property type="match status" value="1"/>
</dbReference>
<dbReference type="CDD" id="cd22573">
    <property type="entry name" value="RMP1_RBD"/>
    <property type="match status" value="1"/>
</dbReference>
<feature type="domain" description="RNase MRP protein 1 RNA binding" evidence="2">
    <location>
        <begin position="29"/>
        <end position="122"/>
    </location>
</feature>
<accession>A0ABR1L829</accession>
<dbReference type="Proteomes" id="UP001360953">
    <property type="component" value="Unassembled WGS sequence"/>
</dbReference>
<reference evidence="3 4" key="1">
    <citation type="submission" date="2024-04" db="EMBL/GenBank/DDBJ databases">
        <title>Phyllosticta paracitricarpa is synonymous to the EU quarantine fungus P. citricarpa based on phylogenomic analyses.</title>
        <authorList>
            <consortium name="Lawrence Berkeley National Laboratory"/>
            <person name="Van ingen-buijs V.A."/>
            <person name="Van westerhoven A.C."/>
            <person name="Haridas S."/>
            <person name="Skiadas P."/>
            <person name="Martin F."/>
            <person name="Groenewald J.Z."/>
            <person name="Crous P.W."/>
            <person name="Seidl M.F."/>
        </authorList>
    </citation>
    <scope>NUCLEOTIDE SEQUENCE [LARGE SCALE GENOMIC DNA]</scope>
    <source>
        <strain evidence="3 4">CPC 17464</strain>
    </source>
</reference>
<evidence type="ECO:0000313" key="4">
    <source>
        <dbReference type="Proteomes" id="UP001360953"/>
    </source>
</evidence>
<dbReference type="PANTHER" id="PTHR37792">
    <property type="entry name" value="RIBONUCLEASE MRP PROTEIN SUBUNIT RMP1"/>
    <property type="match status" value="1"/>
</dbReference>
<feature type="region of interest" description="Disordered" evidence="1">
    <location>
        <begin position="196"/>
        <end position="291"/>
    </location>
</feature>
<keyword evidence="4" id="KW-1185">Reference proteome</keyword>
<sequence length="291" mass="32618">MALPSKTASTGPPRLKPNEISEFKTFNDIMHLLHHRNLNQHRQSIWWRSFSTFRCEMLHLTAEYDAISSSKTAAKKTSKRVVARVDHWKSNMMPKWYLAFTNVIASNQFSAIGLALMAILARVSHCLGITAAYEAEAEREMQTVLEEFAKKDAHTLFGPQNATSNAEDFGEVITRRDGGTEVADDDFGQVVSRQEIEGSADMEPAEEPSSMQQTKPKAKDRSLNKKRATAQAAEPDTEPQGLPRAKSKTKSRRQDREAEDEVEPELKEPLKKKKKTKKSKGGSIDDLFAGL</sequence>
<dbReference type="Pfam" id="PF20945">
    <property type="entry name" value="RMP1"/>
    <property type="match status" value="1"/>
</dbReference>
<dbReference type="InterPro" id="IPR047205">
    <property type="entry name" value="RMP1"/>
</dbReference>
<dbReference type="GeneID" id="92026661"/>
<organism evidence="3 4">
    <name type="scientific">Phyllosticta citribraziliensis</name>
    <dbReference type="NCBI Taxonomy" id="989973"/>
    <lineage>
        <taxon>Eukaryota</taxon>
        <taxon>Fungi</taxon>
        <taxon>Dikarya</taxon>
        <taxon>Ascomycota</taxon>
        <taxon>Pezizomycotina</taxon>
        <taxon>Dothideomycetes</taxon>
        <taxon>Dothideomycetes incertae sedis</taxon>
        <taxon>Botryosphaeriales</taxon>
        <taxon>Phyllostictaceae</taxon>
        <taxon>Phyllosticta</taxon>
    </lineage>
</organism>
<comment type="caution">
    <text evidence="3">The sequence shown here is derived from an EMBL/GenBank/DDBJ whole genome shotgun (WGS) entry which is preliminary data.</text>
</comment>
<dbReference type="InterPro" id="IPR047204">
    <property type="entry name" value="RMP1_RBD"/>
</dbReference>